<feature type="transmembrane region" description="Helical" evidence="7">
    <location>
        <begin position="598"/>
        <end position="620"/>
    </location>
</feature>
<feature type="transmembrane region" description="Helical" evidence="7">
    <location>
        <begin position="561"/>
        <end position="578"/>
    </location>
</feature>
<evidence type="ECO:0000256" key="3">
    <source>
        <dbReference type="ARBA" id="ARBA00022448"/>
    </source>
</evidence>
<dbReference type="GO" id="GO:0005774">
    <property type="term" value="C:vacuolar membrane"/>
    <property type="evidence" value="ECO:0007669"/>
    <property type="project" value="TreeGrafter"/>
</dbReference>
<dbReference type="InterPro" id="IPR045035">
    <property type="entry name" value="YSL-like"/>
</dbReference>
<keyword evidence="5 7" id="KW-1133">Transmembrane helix</keyword>
<evidence type="ECO:0000313" key="9">
    <source>
        <dbReference type="Proteomes" id="UP001222027"/>
    </source>
</evidence>
<evidence type="ECO:0000256" key="5">
    <source>
        <dbReference type="ARBA" id="ARBA00022989"/>
    </source>
</evidence>
<feature type="transmembrane region" description="Helical" evidence="7">
    <location>
        <begin position="62"/>
        <end position="83"/>
    </location>
</feature>
<dbReference type="GO" id="GO:0035673">
    <property type="term" value="F:oligopeptide transmembrane transporter activity"/>
    <property type="evidence" value="ECO:0007669"/>
    <property type="project" value="InterPro"/>
</dbReference>
<keyword evidence="4 7" id="KW-0812">Transmembrane</keyword>
<name>A0AAV8P9A8_ENSVE</name>
<dbReference type="AlphaFoldDB" id="A0AAV8P9A8"/>
<evidence type="ECO:0000256" key="4">
    <source>
        <dbReference type="ARBA" id="ARBA00022692"/>
    </source>
</evidence>
<dbReference type="NCBIfam" id="TIGR00728">
    <property type="entry name" value="OPT_sfam"/>
    <property type="match status" value="1"/>
</dbReference>
<dbReference type="Pfam" id="PF03169">
    <property type="entry name" value="OPT"/>
    <property type="match status" value="1"/>
</dbReference>
<dbReference type="InterPro" id="IPR004813">
    <property type="entry name" value="OPT"/>
</dbReference>
<feature type="transmembrane region" description="Helical" evidence="7">
    <location>
        <begin position="104"/>
        <end position="126"/>
    </location>
</feature>
<feature type="transmembrane region" description="Helical" evidence="7">
    <location>
        <begin position="153"/>
        <end position="174"/>
    </location>
</feature>
<dbReference type="PANTHER" id="PTHR31645:SF0">
    <property type="entry name" value="OLIGOPEPTIDE TRANSPORTER YGL114W-RELATED"/>
    <property type="match status" value="1"/>
</dbReference>
<comment type="caution">
    <text evidence="8">The sequence shown here is derived from an EMBL/GenBank/DDBJ whole genome shotgun (WGS) entry which is preliminary data.</text>
</comment>
<feature type="transmembrane region" description="Helical" evidence="7">
    <location>
        <begin position="274"/>
        <end position="294"/>
    </location>
</feature>
<accession>A0AAV8P9A8</accession>
<evidence type="ECO:0000256" key="1">
    <source>
        <dbReference type="ARBA" id="ARBA00004141"/>
    </source>
</evidence>
<organism evidence="8 9">
    <name type="scientific">Ensete ventricosum</name>
    <name type="common">Abyssinian banana</name>
    <name type="synonym">Musa ensete</name>
    <dbReference type="NCBI Taxonomy" id="4639"/>
    <lineage>
        <taxon>Eukaryota</taxon>
        <taxon>Viridiplantae</taxon>
        <taxon>Streptophyta</taxon>
        <taxon>Embryophyta</taxon>
        <taxon>Tracheophyta</taxon>
        <taxon>Spermatophyta</taxon>
        <taxon>Magnoliopsida</taxon>
        <taxon>Liliopsida</taxon>
        <taxon>Zingiberales</taxon>
        <taxon>Musaceae</taxon>
        <taxon>Ensete</taxon>
    </lineage>
</organism>
<evidence type="ECO:0000256" key="2">
    <source>
        <dbReference type="ARBA" id="ARBA00010276"/>
    </source>
</evidence>
<feature type="transmembrane region" description="Helical" evidence="7">
    <location>
        <begin position="314"/>
        <end position="335"/>
    </location>
</feature>
<sequence>MGTEVASAVEISEPLLSPEKEHLDCGEKIPPWREQITVRGLLVSAVLGALFCIITHKLNLTVGVIPSLNVAAGLLGFFFVKSWTEFASRIGLCVKPFTRQENTVIQTCVVACYGLAFSGGFGSYMLSMDQRTYELIGADYPGNRAEDVKNPSLSWMIGFMFVVSFLGLFSLVALRKVMVIDYKLTYPSGTATALLINSFHTNTGAELAEKQVRCLGKYLSISFCWSCFKWFFSGVGDSCGFDNFPSLGLAAFKNTFYFDFSPTYVGCGLICPHIVNCSVLLGAIISWGFLWPFITTKAGDWYPDNLGSNDFKGLYGYKVFIAISLIVGDGLYNLIKIVVITTREILNARSKQTSLPLVTPHQDDESSKLLEEKLQNETFIRDSIPSWFAASGYIGLAAISTATIPSIFPQMKWYLVLACYIFAPALAFCNSYGTGLTDWSLASTYGKIGLFIFASLVGSKGGVIAGLAACGVMMSIVSTAADLMQDFKTGYLTLSSPRSMFVSQLIGTALGCIIAPLTFWLYWTAFDIGSPDGVYKAPYAVIYREMAILGVEGFSALPKHCLELCSVFFVAALIINLLRDVTPKNVSQFIPIPMAMAVPFYIGAYFAIDMFIGTVILFVWERLNRKEMEDYAGAVASGLICGDGIWTVPSAILAIFRIDPPICMYFASSS</sequence>
<evidence type="ECO:0008006" key="10">
    <source>
        <dbReference type="Google" id="ProtNLM"/>
    </source>
</evidence>
<gene>
    <name evidence="8" type="ORF">OPV22_019397</name>
</gene>
<reference evidence="8 9" key="1">
    <citation type="submission" date="2022-12" db="EMBL/GenBank/DDBJ databases">
        <title>Chromosome-scale assembly of the Ensete ventricosum genome.</title>
        <authorList>
            <person name="Dussert Y."/>
            <person name="Stocks J."/>
            <person name="Wendawek A."/>
            <person name="Woldeyes F."/>
            <person name="Nichols R.A."/>
            <person name="Borrell J.S."/>
        </authorList>
    </citation>
    <scope>NUCLEOTIDE SEQUENCE [LARGE SCALE GENOMIC DNA]</scope>
    <source>
        <strain evidence="9">cv. Maze</strain>
        <tissue evidence="8">Seeds</tissue>
    </source>
</reference>
<keyword evidence="3" id="KW-0813">Transport</keyword>
<keyword evidence="9" id="KW-1185">Reference proteome</keyword>
<evidence type="ECO:0000256" key="6">
    <source>
        <dbReference type="ARBA" id="ARBA00023136"/>
    </source>
</evidence>
<comment type="subcellular location">
    <subcellularLocation>
        <location evidence="1">Membrane</location>
        <topology evidence="1">Multi-pass membrane protein</topology>
    </subcellularLocation>
</comment>
<evidence type="ECO:0000256" key="7">
    <source>
        <dbReference type="SAM" id="Phobius"/>
    </source>
</evidence>
<evidence type="ECO:0000313" key="8">
    <source>
        <dbReference type="EMBL" id="KAJ8475670.1"/>
    </source>
</evidence>
<feature type="transmembrane region" description="Helical" evidence="7">
    <location>
        <begin position="413"/>
        <end position="432"/>
    </location>
</feature>
<feature type="transmembrane region" description="Helical" evidence="7">
    <location>
        <begin position="387"/>
        <end position="407"/>
    </location>
</feature>
<feature type="transmembrane region" description="Helical" evidence="7">
    <location>
        <begin position="36"/>
        <end position="56"/>
    </location>
</feature>
<dbReference type="Proteomes" id="UP001222027">
    <property type="component" value="Unassembled WGS sequence"/>
</dbReference>
<feature type="transmembrane region" description="Helical" evidence="7">
    <location>
        <begin position="505"/>
        <end position="525"/>
    </location>
</feature>
<dbReference type="EMBL" id="JAQQAF010000006">
    <property type="protein sequence ID" value="KAJ8475670.1"/>
    <property type="molecule type" value="Genomic_DNA"/>
</dbReference>
<keyword evidence="6 7" id="KW-0472">Membrane</keyword>
<proteinExistence type="inferred from homology"/>
<comment type="similarity">
    <text evidence="2">Belongs to the YSL (TC 2.A.67.2) family.</text>
</comment>
<protein>
    <recommendedName>
        <fullName evidence="10">Metal-nicotianamine transporter YSL6</fullName>
    </recommendedName>
</protein>
<feature type="transmembrane region" description="Helical" evidence="7">
    <location>
        <begin position="463"/>
        <end position="484"/>
    </location>
</feature>
<dbReference type="PANTHER" id="PTHR31645">
    <property type="entry name" value="OLIGOPEPTIDE TRANSPORTER YGL114W-RELATED"/>
    <property type="match status" value="1"/>
</dbReference>